<name>A0AA38U4F5_9AGAR</name>
<keyword evidence="2" id="KW-1185">Reference proteome</keyword>
<dbReference type="AlphaFoldDB" id="A0AA38U4F5"/>
<comment type="caution">
    <text evidence="1">The sequence shown here is derived from an EMBL/GenBank/DDBJ whole genome shotgun (WGS) entry which is preliminary data.</text>
</comment>
<protein>
    <recommendedName>
        <fullName evidence="3">Reverse transcriptase domain-containing protein</fullName>
    </recommendedName>
</protein>
<gene>
    <name evidence="1" type="ORF">F5878DRAFT_494847</name>
</gene>
<evidence type="ECO:0000313" key="1">
    <source>
        <dbReference type="EMBL" id="KAJ3832182.1"/>
    </source>
</evidence>
<feature type="non-terminal residue" evidence="1">
    <location>
        <position position="50"/>
    </location>
</feature>
<sequence length="50" mass="5584">ILRSLIEKAKVSNSPIFAAFVDISNAFPSTNQSSLWNRLSDYGLTGEYFD</sequence>
<evidence type="ECO:0008006" key="3">
    <source>
        <dbReference type="Google" id="ProtNLM"/>
    </source>
</evidence>
<feature type="non-terminal residue" evidence="1">
    <location>
        <position position="1"/>
    </location>
</feature>
<accession>A0AA38U4F5</accession>
<organism evidence="1 2">
    <name type="scientific">Lentinula raphanica</name>
    <dbReference type="NCBI Taxonomy" id="153919"/>
    <lineage>
        <taxon>Eukaryota</taxon>
        <taxon>Fungi</taxon>
        <taxon>Dikarya</taxon>
        <taxon>Basidiomycota</taxon>
        <taxon>Agaricomycotina</taxon>
        <taxon>Agaricomycetes</taxon>
        <taxon>Agaricomycetidae</taxon>
        <taxon>Agaricales</taxon>
        <taxon>Marasmiineae</taxon>
        <taxon>Omphalotaceae</taxon>
        <taxon>Lentinula</taxon>
    </lineage>
</organism>
<dbReference type="EMBL" id="MU807049">
    <property type="protein sequence ID" value="KAJ3832182.1"/>
    <property type="molecule type" value="Genomic_DNA"/>
</dbReference>
<evidence type="ECO:0000313" key="2">
    <source>
        <dbReference type="Proteomes" id="UP001163846"/>
    </source>
</evidence>
<dbReference type="Proteomes" id="UP001163846">
    <property type="component" value="Unassembled WGS sequence"/>
</dbReference>
<proteinExistence type="predicted"/>
<reference evidence="1" key="1">
    <citation type="submission" date="2022-08" db="EMBL/GenBank/DDBJ databases">
        <authorList>
            <consortium name="DOE Joint Genome Institute"/>
            <person name="Min B."/>
            <person name="Riley R."/>
            <person name="Sierra-Patev S."/>
            <person name="Naranjo-Ortiz M."/>
            <person name="Looney B."/>
            <person name="Konkel Z."/>
            <person name="Slot J.C."/>
            <person name="Sakamoto Y."/>
            <person name="Steenwyk J.L."/>
            <person name="Rokas A."/>
            <person name="Carro J."/>
            <person name="Camarero S."/>
            <person name="Ferreira P."/>
            <person name="Molpeceres G."/>
            <person name="Ruiz-Duenas F.J."/>
            <person name="Serrano A."/>
            <person name="Henrissat B."/>
            <person name="Drula E."/>
            <person name="Hughes K.W."/>
            <person name="Mata J.L."/>
            <person name="Ishikawa N.K."/>
            <person name="Vargas-Isla R."/>
            <person name="Ushijima S."/>
            <person name="Smith C.A."/>
            <person name="Ahrendt S."/>
            <person name="Andreopoulos W."/>
            <person name="He G."/>
            <person name="Labutti K."/>
            <person name="Lipzen A."/>
            <person name="Ng V."/>
            <person name="Sandor L."/>
            <person name="Barry K."/>
            <person name="Martinez A.T."/>
            <person name="Xiao Y."/>
            <person name="Gibbons J.G."/>
            <person name="Terashima K."/>
            <person name="Hibbett D.S."/>
            <person name="Grigoriev I.V."/>
        </authorList>
    </citation>
    <scope>NUCLEOTIDE SEQUENCE</scope>
    <source>
        <strain evidence="1">TFB9207</strain>
    </source>
</reference>